<proteinExistence type="predicted"/>
<keyword evidence="1" id="KW-0812">Transmembrane</keyword>
<organism evidence="2 3">
    <name type="scientific">Nitratireductor arenosus</name>
    <dbReference type="NCBI Taxonomy" id="2682096"/>
    <lineage>
        <taxon>Bacteria</taxon>
        <taxon>Pseudomonadati</taxon>
        <taxon>Pseudomonadota</taxon>
        <taxon>Alphaproteobacteria</taxon>
        <taxon>Hyphomicrobiales</taxon>
        <taxon>Phyllobacteriaceae</taxon>
        <taxon>Nitratireductor</taxon>
    </lineage>
</organism>
<evidence type="ECO:0000313" key="2">
    <source>
        <dbReference type="EMBL" id="MVA99797.1"/>
    </source>
</evidence>
<keyword evidence="1" id="KW-1133">Transmembrane helix</keyword>
<protein>
    <submittedName>
        <fullName evidence="2">Uncharacterized protein</fullName>
    </submittedName>
</protein>
<reference evidence="2 3" key="1">
    <citation type="submission" date="2019-12" db="EMBL/GenBank/DDBJ databases">
        <title>Nitratireductor arenosus sp. nov., Isolated from sea sand, Jeju island, South Korea.</title>
        <authorList>
            <person name="Kim W."/>
        </authorList>
    </citation>
    <scope>NUCLEOTIDE SEQUENCE [LARGE SCALE GENOMIC DNA]</scope>
    <source>
        <strain evidence="2 3">CAU 1489</strain>
    </source>
</reference>
<dbReference type="Proteomes" id="UP000463224">
    <property type="component" value="Unassembled WGS sequence"/>
</dbReference>
<keyword evidence="1" id="KW-0472">Membrane</keyword>
<dbReference type="AlphaFoldDB" id="A0A844QKJ7"/>
<gene>
    <name evidence="2" type="ORF">GN330_21315</name>
</gene>
<dbReference type="EMBL" id="WPHG01000008">
    <property type="protein sequence ID" value="MVA99797.1"/>
    <property type="molecule type" value="Genomic_DNA"/>
</dbReference>
<evidence type="ECO:0000256" key="1">
    <source>
        <dbReference type="SAM" id="Phobius"/>
    </source>
</evidence>
<sequence>MVASITPAYAYLDPGTGSMLLQGLIAGVAATMAAGSLYWAKVKSYFSRKAEDQTKDDLGK</sequence>
<name>A0A844QKJ7_9HYPH</name>
<keyword evidence="3" id="KW-1185">Reference proteome</keyword>
<feature type="transmembrane region" description="Helical" evidence="1">
    <location>
        <begin position="20"/>
        <end position="40"/>
    </location>
</feature>
<accession>A0A844QKJ7</accession>
<evidence type="ECO:0000313" key="3">
    <source>
        <dbReference type="Proteomes" id="UP000463224"/>
    </source>
</evidence>
<comment type="caution">
    <text evidence="2">The sequence shown here is derived from an EMBL/GenBank/DDBJ whole genome shotgun (WGS) entry which is preliminary data.</text>
</comment>